<evidence type="ECO:0000256" key="1">
    <source>
        <dbReference type="ARBA" id="ARBA00022562"/>
    </source>
</evidence>
<dbReference type="Proteomes" id="UP000679767">
    <property type="component" value="Segment"/>
</dbReference>
<proteinExistence type="inferred from homology"/>
<dbReference type="KEGG" id="vg:65102708"/>
<evidence type="ECO:0000313" key="7">
    <source>
        <dbReference type="EMBL" id="AZB49154.1"/>
    </source>
</evidence>
<sequence length="839" mass="95712">MANETRVLFATDVDPIELICDILVGTKEVRGAIFGVMSDCSGGGCESEDFTGTVKLCLPARRPRGGDRLRCVFVLKMSMTRLMTFLLSKPLTAEDISKYICRRKTESIFNPIVDTLLKVKDRNKGAGFRQKVLWVRAKFLSCLRKLYKVSPSPQWMISTFGSIESQFVFTAAYYFFVGDVSTVETIGHLARLFETETGRLLTDVITYQDLGLVYVNSKYTPRISEFFDYVAKKLKRDDMEAKAIRECIDDSRTMFMLSDKETIQYIYLAYHECFNAKQFMHYSAMTAPSGLADCEPEPILVKHITDEFRGKMASYYNKDTYLRTYVQKEEICMSIDNQGYDAHLFEHTRGQYWIGTSTDVGNALTMIEKEFPELRTSKDLSALLDLAGQTRSETDDPLAFLLDVESICSRLPVYRCEFMNRHYFVLPVRDGLAAAFKEMVLLPELKSWTERSDTDLTLAIGYRESYCSARELREQVYISRHEFFNNRLPVYHLVLDFDLKLTGTSLSLQDIYLMVCEIRREILDLLSYIGPVQEDHPVYFFKSACPSIDLYDELQSPVRSFCTCTDKLGMRIITPFPKGYVVVGEETIVALVGVLNRVVMMNRVIVGLCGDCFRDGVGPFDVGIYHKGRSIRLPYTYKVGTLGRLERLLKLFVCHPGDREAYVHDTLNPSNLLHHSKHTGWPDAGHIIYDMRDINEGFLSKRTMERLPRGSDDVLDRVTVGTGLSAIQWIEDVAWPSIVRTLLVSFPEDKAIQFNSVSFEVVTQSLVNIKARGLPFKCLRFNHRNRKTSVRAFLILRHVPGDKTCITFMTQCFADKCNSNTPMAHFSVRLSTPCLGSGM</sequence>
<dbReference type="EMBL" id="MG452721">
    <property type="protein sequence ID" value="AZB49154.1"/>
    <property type="molecule type" value="Genomic_DNA"/>
</dbReference>
<dbReference type="GO" id="GO:0003899">
    <property type="term" value="F:DNA-directed RNA polymerase activity"/>
    <property type="evidence" value="ECO:0007669"/>
    <property type="project" value="InterPro"/>
</dbReference>
<dbReference type="GO" id="GO:0008270">
    <property type="term" value="F:zinc ion binding"/>
    <property type="evidence" value="ECO:0007669"/>
    <property type="project" value="UniProtKB-KW"/>
</dbReference>
<keyword evidence="6" id="KW-0862">Zinc</keyword>
<keyword evidence="7" id="KW-0067">ATP-binding</keyword>
<accession>A0A3Q8J755</accession>
<protein>
    <submittedName>
        <fullName evidence="7">DNA helicase-primase subunit B</fullName>
    </submittedName>
</protein>
<keyword evidence="7" id="KW-0347">Helicase</keyword>
<keyword evidence="1" id="KW-1048">Host nucleus</keyword>
<dbReference type="Pfam" id="PF03121">
    <property type="entry name" value="Herpes_UL52"/>
    <property type="match status" value="1"/>
</dbReference>
<keyword evidence="2" id="KW-0808">Transferase</keyword>
<dbReference type="GeneID" id="65102708"/>
<gene>
    <name evidence="7" type="primary">ORF56</name>
</gene>
<keyword evidence="5" id="KW-0863">Zinc-finger</keyword>
<evidence type="ECO:0000256" key="4">
    <source>
        <dbReference type="ARBA" id="ARBA00022723"/>
    </source>
</evidence>
<evidence type="ECO:0000256" key="5">
    <source>
        <dbReference type="ARBA" id="ARBA00022771"/>
    </source>
</evidence>
<keyword evidence="4" id="KW-0479">Metal-binding</keyword>
<reference evidence="7" key="1">
    <citation type="submission" date="2017-11" db="EMBL/GenBank/DDBJ databases">
        <title>The distinct marsupial branch of gammaherpesviruses includes novel host-derived genes seldom found in other viruses.</title>
        <authorList>
            <person name="Vaz P.K."/>
        </authorList>
    </citation>
    <scope>NUCLEOTIDE SEQUENCE</scope>
    <source>
        <strain evidence="7">V3187/11</strain>
    </source>
</reference>
<dbReference type="HAMAP" id="MF_04011">
    <property type="entry name" value="HSV_PRIM"/>
    <property type="match status" value="1"/>
</dbReference>
<dbReference type="InterPro" id="IPR033685">
    <property type="entry name" value="HSV_PRIM"/>
</dbReference>
<dbReference type="GO" id="GO:0004386">
    <property type="term" value="F:helicase activity"/>
    <property type="evidence" value="ECO:0007669"/>
    <property type="project" value="UniProtKB-KW"/>
</dbReference>
<evidence type="ECO:0000313" key="8">
    <source>
        <dbReference type="Proteomes" id="UP000679767"/>
    </source>
</evidence>
<evidence type="ECO:0000256" key="2">
    <source>
        <dbReference type="ARBA" id="ARBA00022679"/>
    </source>
</evidence>
<evidence type="ECO:0000256" key="6">
    <source>
        <dbReference type="ARBA" id="ARBA00022833"/>
    </source>
</evidence>
<dbReference type="RefSeq" id="YP_010087424.1">
    <property type="nucleotide sequence ID" value="NC_055554.1"/>
</dbReference>
<dbReference type="GO" id="GO:0039686">
    <property type="term" value="P:bidirectional double-stranded viral DNA replication"/>
    <property type="evidence" value="ECO:0007669"/>
    <property type="project" value="InterPro"/>
</dbReference>
<keyword evidence="7" id="KW-0378">Hydrolase</keyword>
<name>A0A3Q8J755_9GAMA</name>
<dbReference type="GO" id="GO:0006260">
    <property type="term" value="P:DNA replication"/>
    <property type="evidence" value="ECO:0007669"/>
    <property type="project" value="UniProtKB-KW"/>
</dbReference>
<evidence type="ECO:0000256" key="3">
    <source>
        <dbReference type="ARBA" id="ARBA00022705"/>
    </source>
</evidence>
<keyword evidence="7" id="KW-0547">Nucleotide-binding</keyword>
<keyword evidence="3" id="KW-0235">DNA replication</keyword>
<organism evidence="7">
    <name type="scientific">Vombatid gammaherpesvirus 1</name>
    <dbReference type="NCBI Taxonomy" id="2052651"/>
    <lineage>
        <taxon>Viruses</taxon>
        <taxon>Duplodnaviria</taxon>
        <taxon>Heunggongvirae</taxon>
        <taxon>Peploviricota</taxon>
        <taxon>Herviviricetes</taxon>
        <taxon>Herpesvirales</taxon>
        <taxon>Orthoherpesviridae</taxon>
        <taxon>Gammaherpesvirinae</taxon>
        <taxon>Manticavirus</taxon>
        <taxon>Manticavirus vombatidgamma1</taxon>
    </lineage>
</organism>
<keyword evidence="8" id="KW-1185">Reference proteome</keyword>